<evidence type="ECO:0000313" key="2">
    <source>
        <dbReference type="Proteomes" id="UP001160991"/>
    </source>
</evidence>
<proteinExistence type="predicted"/>
<evidence type="ECO:0000313" key="1">
    <source>
        <dbReference type="EMBL" id="MDI1474842.1"/>
    </source>
</evidence>
<dbReference type="RefSeq" id="WP_281335713.1">
    <property type="nucleotide sequence ID" value="NZ_JARZZP010000018.1"/>
</dbReference>
<dbReference type="EMBL" id="JARZZP010000018">
    <property type="protein sequence ID" value="MDI1474842.1"/>
    <property type="molecule type" value="Genomic_DNA"/>
</dbReference>
<comment type="caution">
    <text evidence="1">The sequence shown here is derived from an EMBL/GenBank/DDBJ whole genome shotgun (WGS) entry which is preliminary data.</text>
</comment>
<dbReference type="Proteomes" id="UP001160991">
    <property type="component" value="Unassembled WGS sequence"/>
</dbReference>
<gene>
    <name evidence="1" type="ORF">QEZ38_09085</name>
</gene>
<protein>
    <recommendedName>
        <fullName evidence="3">Phage protein</fullName>
    </recommendedName>
</protein>
<name>A0ABT6PFS8_9STRE</name>
<accession>A0ABT6PFS8</accession>
<keyword evidence="2" id="KW-1185">Reference proteome</keyword>
<reference evidence="1" key="1">
    <citation type="submission" date="2023-04" db="EMBL/GenBank/DDBJ databases">
        <title>A new Streptococcus species isolated from the patient with bacteremia.</title>
        <authorList>
            <person name="Chen Y.-S."/>
            <person name="Lee C.-Y."/>
            <person name="Chan C.-K."/>
        </authorList>
    </citation>
    <scope>NUCLEOTIDE SEQUENCE</scope>
    <source>
        <strain evidence="1">ST22-14</strain>
    </source>
</reference>
<organism evidence="1 2">
    <name type="scientific">Streptococcus taonis</name>
    <dbReference type="NCBI Taxonomy" id="3041623"/>
    <lineage>
        <taxon>Bacteria</taxon>
        <taxon>Bacillati</taxon>
        <taxon>Bacillota</taxon>
        <taxon>Bacilli</taxon>
        <taxon>Lactobacillales</taxon>
        <taxon>Streptococcaceae</taxon>
        <taxon>Streptococcus</taxon>
    </lineage>
</organism>
<evidence type="ECO:0008006" key="3">
    <source>
        <dbReference type="Google" id="ProtNLM"/>
    </source>
</evidence>
<sequence length="127" mass="14748">MENKTIYTLPMFSSLLSELPQITFSGTTICINLKGYDCDDIYAEVELIFQEVHYFSKTNALFSANTIEAYDKVLEIFNSSIILQLMEANRNLFEEMNKHQELKHYSLHLDGYDGYNIVCKSIEIKEL</sequence>